<dbReference type="InterPro" id="IPR003346">
    <property type="entry name" value="Transposase_20"/>
</dbReference>
<dbReference type="InterPro" id="IPR047650">
    <property type="entry name" value="Transpos_IS110"/>
</dbReference>
<dbReference type="STRING" id="710696.Intca_0033"/>
<dbReference type="PANTHER" id="PTHR33055">
    <property type="entry name" value="TRANSPOSASE FOR INSERTION SEQUENCE ELEMENT IS1111A"/>
    <property type="match status" value="1"/>
</dbReference>
<protein>
    <submittedName>
        <fullName evidence="3">Transposase IS116/IS110/IS902 family protein</fullName>
    </submittedName>
</protein>
<organism evidence="3 4">
    <name type="scientific">Intrasporangium calvum (strain ATCC 23552 / DSM 43043 / JCM 3097 / NBRC 12989 / NCIMB 10167 / NRRL B-3866 / 7 KIP)</name>
    <dbReference type="NCBI Taxonomy" id="710696"/>
    <lineage>
        <taxon>Bacteria</taxon>
        <taxon>Bacillati</taxon>
        <taxon>Actinomycetota</taxon>
        <taxon>Actinomycetes</taxon>
        <taxon>Micrococcales</taxon>
        <taxon>Intrasporangiaceae</taxon>
        <taxon>Intrasporangium</taxon>
    </lineage>
</organism>
<dbReference type="GO" id="GO:0006313">
    <property type="term" value="P:DNA transposition"/>
    <property type="evidence" value="ECO:0007669"/>
    <property type="project" value="InterPro"/>
</dbReference>
<dbReference type="HOGENOM" id="CLU_036902_0_0_11"/>
<dbReference type="InterPro" id="IPR002525">
    <property type="entry name" value="Transp_IS110-like_N"/>
</dbReference>
<proteinExistence type="predicted"/>
<evidence type="ECO:0000313" key="3">
    <source>
        <dbReference type="EMBL" id="ADU46595.1"/>
    </source>
</evidence>
<accession>E6SEJ4</accession>
<dbReference type="eggNOG" id="COG3547">
    <property type="taxonomic scope" value="Bacteria"/>
</dbReference>
<evidence type="ECO:0000313" key="4">
    <source>
        <dbReference type="Proteomes" id="UP000008914"/>
    </source>
</evidence>
<dbReference type="Pfam" id="PF02371">
    <property type="entry name" value="Transposase_20"/>
    <property type="match status" value="1"/>
</dbReference>
<feature type="domain" description="Transposase IS110-like N-terminal" evidence="1">
    <location>
        <begin position="5"/>
        <end position="161"/>
    </location>
</feature>
<dbReference type="Pfam" id="PF01548">
    <property type="entry name" value="DEDD_Tnp_IS110"/>
    <property type="match status" value="1"/>
</dbReference>
<dbReference type="GO" id="GO:0003677">
    <property type="term" value="F:DNA binding"/>
    <property type="evidence" value="ECO:0007669"/>
    <property type="project" value="InterPro"/>
</dbReference>
<dbReference type="Proteomes" id="UP000008914">
    <property type="component" value="Chromosome"/>
</dbReference>
<dbReference type="GO" id="GO:0004803">
    <property type="term" value="F:transposase activity"/>
    <property type="evidence" value="ECO:0007669"/>
    <property type="project" value="InterPro"/>
</dbReference>
<dbReference type="KEGG" id="ica:Intca_0033"/>
<name>E6SEJ4_INTC7</name>
<dbReference type="PANTHER" id="PTHR33055:SF3">
    <property type="entry name" value="PUTATIVE TRANSPOSASE FOR IS117-RELATED"/>
    <property type="match status" value="1"/>
</dbReference>
<keyword evidence="4" id="KW-1185">Reference proteome</keyword>
<dbReference type="AlphaFoldDB" id="E6SEJ4"/>
<evidence type="ECO:0000259" key="1">
    <source>
        <dbReference type="Pfam" id="PF01548"/>
    </source>
</evidence>
<dbReference type="OrthoDB" id="3188901at2"/>
<evidence type="ECO:0000259" key="2">
    <source>
        <dbReference type="Pfam" id="PF02371"/>
    </source>
</evidence>
<dbReference type="NCBIfam" id="NF033542">
    <property type="entry name" value="transpos_IS110"/>
    <property type="match status" value="1"/>
</dbReference>
<gene>
    <name evidence="3" type="ordered locus">Intca_0033</name>
</gene>
<dbReference type="EMBL" id="CP002343">
    <property type="protein sequence ID" value="ADU46595.1"/>
    <property type="molecule type" value="Genomic_DNA"/>
</dbReference>
<reference evidence="3 4" key="1">
    <citation type="journal article" date="2010" name="Stand. Genomic Sci.">
        <title>Complete genome sequence of Intrasporangium calvum type strain (7 KIP).</title>
        <authorList>
            <person name="Del Rio T.G."/>
            <person name="Chertkov O."/>
            <person name="Yasawong M."/>
            <person name="Lucas S."/>
            <person name="Deshpande S."/>
            <person name="Cheng J.F."/>
            <person name="Detter C."/>
            <person name="Tapia R."/>
            <person name="Han C."/>
            <person name="Goodwin L."/>
            <person name="Pitluck S."/>
            <person name="Liolios K."/>
            <person name="Ivanova N."/>
            <person name="Mavromatis K."/>
            <person name="Pati A."/>
            <person name="Chen A."/>
            <person name="Palaniappan K."/>
            <person name="Land M."/>
            <person name="Hauser L."/>
            <person name="Chang Y.J."/>
            <person name="Jeffries C.D."/>
            <person name="Rohde M."/>
            <person name="Pukall R."/>
            <person name="Sikorski J."/>
            <person name="Goker M."/>
            <person name="Woyke T."/>
            <person name="Bristow J."/>
            <person name="Eisen J.A."/>
            <person name="Markowitz V."/>
            <person name="Hugenholtz P."/>
            <person name="Kyrpides N.C."/>
            <person name="Klenk H.P."/>
            <person name="Lapidus A."/>
        </authorList>
    </citation>
    <scope>NUCLEOTIDE SEQUENCE [LARGE SCALE GENOMIC DNA]</scope>
    <source>
        <strain evidence="4">ATCC 23552 / DSM 43043 / JCM 3097 / NBRC 12989 / 7 KIP</strain>
    </source>
</reference>
<feature type="domain" description="Transposase IS116/IS110/IS902 C-terminal" evidence="2">
    <location>
        <begin position="272"/>
        <end position="355"/>
    </location>
</feature>
<sequence>MELFCGIDWAEHHHDVALVNAGGDVLATFRISDDPAGFARLVSRIGRHTMVLGSVGVALETDRGLLVAALREIGVQVFSINPKSVDRYRDRFAVSGAKSDAGDALVLAHLLRTDARQHRQIANDSQQVLALSALSRAHQDAVRTRLRDAGRLRSHLREYYPAALTAFPCLTTRTALGVLWEAPTPMAARQLSADDLRRLGRMAGRVSMPATVVNRLLTVFAEPQLRHPPAVEEAMGAATRTILATLRATEEAVQRAEDELVEAFARHPQAGIVASLPGVGPILGARLISEFGDDKTRYVNAAARRRYAGVAPVTRASGKSRVVLMRRARNDRLFDTCRMWAFNAIGKSAGADAYYRARRAKGEHHEAALRRLGSKLLGQLHHCLEDVIPYSEELAWAPTP</sequence>